<dbReference type="PRINTS" id="PR00344">
    <property type="entry name" value="BCTRLSENSOR"/>
</dbReference>
<reference evidence="19" key="1">
    <citation type="journal article" date="2019" name="Int. J. Syst. Evol. Microbiol.">
        <title>The Global Catalogue of Microorganisms (GCM) 10K type strain sequencing project: providing services to taxonomists for standard genome sequencing and annotation.</title>
        <authorList>
            <consortium name="The Broad Institute Genomics Platform"/>
            <consortium name="The Broad Institute Genome Sequencing Center for Infectious Disease"/>
            <person name="Wu L."/>
            <person name="Ma J."/>
        </authorList>
    </citation>
    <scope>NUCLEOTIDE SEQUENCE [LARGE SCALE GENOMIC DNA]</scope>
    <source>
        <strain evidence="19">CGMCC 1.6964</strain>
    </source>
</reference>
<dbReference type="Proteomes" id="UP000606653">
    <property type="component" value="Unassembled WGS sequence"/>
</dbReference>
<keyword evidence="7 14" id="KW-0812">Transmembrane</keyword>
<accession>A0ABQ2KWN3</accession>
<evidence type="ECO:0000256" key="12">
    <source>
        <dbReference type="ARBA" id="ARBA00023012"/>
    </source>
</evidence>
<dbReference type="InterPro" id="IPR035965">
    <property type="entry name" value="PAS-like_dom_sf"/>
</dbReference>
<dbReference type="Gene3D" id="1.10.287.130">
    <property type="match status" value="1"/>
</dbReference>
<feature type="transmembrane region" description="Helical" evidence="14">
    <location>
        <begin position="16"/>
        <end position="35"/>
    </location>
</feature>
<dbReference type="CDD" id="cd00075">
    <property type="entry name" value="HATPase"/>
    <property type="match status" value="1"/>
</dbReference>
<dbReference type="InterPro" id="IPR057640">
    <property type="entry name" value="Cache_WalK"/>
</dbReference>
<dbReference type="SUPFAM" id="SSF55874">
    <property type="entry name" value="ATPase domain of HSP90 chaperone/DNA topoisomerase II/histidine kinase"/>
    <property type="match status" value="1"/>
</dbReference>
<evidence type="ECO:0000256" key="1">
    <source>
        <dbReference type="ARBA" id="ARBA00000085"/>
    </source>
</evidence>
<evidence type="ECO:0000256" key="4">
    <source>
        <dbReference type="ARBA" id="ARBA00022475"/>
    </source>
</evidence>
<evidence type="ECO:0000256" key="3">
    <source>
        <dbReference type="ARBA" id="ARBA00012438"/>
    </source>
</evidence>
<dbReference type="PROSITE" id="PS50112">
    <property type="entry name" value="PAS"/>
    <property type="match status" value="1"/>
</dbReference>
<dbReference type="EMBL" id="BMLN01000002">
    <property type="protein sequence ID" value="GGN95085.1"/>
    <property type="molecule type" value="Genomic_DNA"/>
</dbReference>
<gene>
    <name evidence="18" type="ORF">GCM10010969_10480</name>
</gene>
<evidence type="ECO:0000259" key="17">
    <source>
        <dbReference type="PROSITE" id="PS50885"/>
    </source>
</evidence>
<comment type="subcellular location">
    <subcellularLocation>
        <location evidence="2">Cell membrane</location>
        <topology evidence="2">Multi-pass membrane protein</topology>
    </subcellularLocation>
</comment>
<dbReference type="EC" id="2.7.13.3" evidence="3"/>
<name>A0ABQ2KWN3_9BACL</name>
<dbReference type="InterPro" id="IPR003594">
    <property type="entry name" value="HATPase_dom"/>
</dbReference>
<proteinExistence type="predicted"/>
<dbReference type="Gene3D" id="1.10.8.500">
    <property type="entry name" value="HAMP domain in histidine kinase"/>
    <property type="match status" value="1"/>
</dbReference>
<dbReference type="Pfam" id="PF00989">
    <property type="entry name" value="PAS"/>
    <property type="match status" value="1"/>
</dbReference>
<dbReference type="InterPro" id="IPR005467">
    <property type="entry name" value="His_kinase_dom"/>
</dbReference>
<dbReference type="InterPro" id="IPR000014">
    <property type="entry name" value="PAS"/>
</dbReference>
<keyword evidence="6" id="KW-0808">Transferase</keyword>
<dbReference type="InterPro" id="IPR049814">
    <property type="entry name" value="Resp_reg_WalK"/>
</dbReference>
<evidence type="ECO:0000256" key="6">
    <source>
        <dbReference type="ARBA" id="ARBA00022679"/>
    </source>
</evidence>
<dbReference type="SMART" id="SM00304">
    <property type="entry name" value="HAMP"/>
    <property type="match status" value="1"/>
</dbReference>
<keyword evidence="11 14" id="KW-1133">Transmembrane helix</keyword>
<dbReference type="Pfam" id="PF02518">
    <property type="entry name" value="HATPase_c"/>
    <property type="match status" value="1"/>
</dbReference>
<organism evidence="18 19">
    <name type="scientific">Saccharibacillus kuerlensis</name>
    <dbReference type="NCBI Taxonomy" id="459527"/>
    <lineage>
        <taxon>Bacteria</taxon>
        <taxon>Bacillati</taxon>
        <taxon>Bacillota</taxon>
        <taxon>Bacilli</taxon>
        <taxon>Bacillales</taxon>
        <taxon>Paenibacillaceae</taxon>
        <taxon>Saccharibacillus</taxon>
    </lineage>
</organism>
<comment type="catalytic activity">
    <reaction evidence="1">
        <text>ATP + protein L-histidine = ADP + protein N-phospho-L-histidine.</text>
        <dbReference type="EC" id="2.7.13.3"/>
    </reaction>
</comment>
<dbReference type="SMART" id="SM00388">
    <property type="entry name" value="HisKA"/>
    <property type="match status" value="1"/>
</dbReference>
<dbReference type="Pfam" id="PF00512">
    <property type="entry name" value="HisKA"/>
    <property type="match status" value="1"/>
</dbReference>
<keyword evidence="8" id="KW-0547">Nucleotide-binding</keyword>
<dbReference type="PANTHER" id="PTHR42878">
    <property type="entry name" value="TWO-COMPONENT HISTIDINE KINASE"/>
    <property type="match status" value="1"/>
</dbReference>
<evidence type="ECO:0000256" key="14">
    <source>
        <dbReference type="SAM" id="Phobius"/>
    </source>
</evidence>
<evidence type="ECO:0000256" key="8">
    <source>
        <dbReference type="ARBA" id="ARBA00022741"/>
    </source>
</evidence>
<keyword evidence="13 14" id="KW-0472">Membrane</keyword>
<dbReference type="InterPro" id="IPR004358">
    <property type="entry name" value="Sig_transdc_His_kin-like_C"/>
</dbReference>
<evidence type="ECO:0000256" key="10">
    <source>
        <dbReference type="ARBA" id="ARBA00022840"/>
    </source>
</evidence>
<dbReference type="InterPro" id="IPR003661">
    <property type="entry name" value="HisK_dim/P_dom"/>
</dbReference>
<dbReference type="InterPro" id="IPR036097">
    <property type="entry name" value="HisK_dim/P_sf"/>
</dbReference>
<feature type="transmembrane region" description="Helical" evidence="14">
    <location>
        <begin position="179"/>
        <end position="205"/>
    </location>
</feature>
<evidence type="ECO:0000313" key="19">
    <source>
        <dbReference type="Proteomes" id="UP000606653"/>
    </source>
</evidence>
<dbReference type="CDD" id="cd00130">
    <property type="entry name" value="PAS"/>
    <property type="match status" value="1"/>
</dbReference>
<protein>
    <recommendedName>
        <fullName evidence="3">histidine kinase</fullName>
        <ecNumber evidence="3">2.7.13.3</ecNumber>
    </recommendedName>
</protein>
<evidence type="ECO:0000256" key="13">
    <source>
        <dbReference type="ARBA" id="ARBA00023136"/>
    </source>
</evidence>
<dbReference type="InterPro" id="IPR013767">
    <property type="entry name" value="PAS_fold"/>
</dbReference>
<comment type="caution">
    <text evidence="18">The sequence shown here is derived from an EMBL/GenBank/DDBJ whole genome shotgun (WGS) entry which is preliminary data.</text>
</comment>
<dbReference type="Pfam" id="PF00672">
    <property type="entry name" value="HAMP"/>
    <property type="match status" value="1"/>
</dbReference>
<dbReference type="SUPFAM" id="SSF55785">
    <property type="entry name" value="PYP-like sensor domain (PAS domain)"/>
    <property type="match status" value="1"/>
</dbReference>
<dbReference type="Gene3D" id="3.30.450.20">
    <property type="entry name" value="PAS domain"/>
    <property type="match status" value="2"/>
</dbReference>
<dbReference type="CDD" id="cd06225">
    <property type="entry name" value="HAMP"/>
    <property type="match status" value="1"/>
</dbReference>
<dbReference type="SUPFAM" id="SSF158472">
    <property type="entry name" value="HAMP domain-like"/>
    <property type="match status" value="1"/>
</dbReference>
<evidence type="ECO:0000259" key="15">
    <source>
        <dbReference type="PROSITE" id="PS50109"/>
    </source>
</evidence>
<dbReference type="Pfam" id="PF23846">
    <property type="entry name" value="Cache_WalK"/>
    <property type="match status" value="1"/>
</dbReference>
<dbReference type="PANTHER" id="PTHR42878:SF7">
    <property type="entry name" value="SENSOR HISTIDINE KINASE GLRK"/>
    <property type="match status" value="1"/>
</dbReference>
<dbReference type="SUPFAM" id="SSF47384">
    <property type="entry name" value="Homodimeric domain of signal transducing histidine kinase"/>
    <property type="match status" value="1"/>
</dbReference>
<evidence type="ECO:0000256" key="9">
    <source>
        <dbReference type="ARBA" id="ARBA00022777"/>
    </source>
</evidence>
<evidence type="ECO:0000256" key="2">
    <source>
        <dbReference type="ARBA" id="ARBA00004651"/>
    </source>
</evidence>
<keyword evidence="9 18" id="KW-0418">Kinase</keyword>
<dbReference type="SMART" id="SM00387">
    <property type="entry name" value="HATPase_c"/>
    <property type="match status" value="1"/>
</dbReference>
<dbReference type="GO" id="GO:0016301">
    <property type="term" value="F:kinase activity"/>
    <property type="evidence" value="ECO:0007669"/>
    <property type="project" value="UniProtKB-KW"/>
</dbReference>
<feature type="domain" description="Histidine kinase" evidence="15">
    <location>
        <begin position="395"/>
        <end position="615"/>
    </location>
</feature>
<dbReference type="PROSITE" id="PS50885">
    <property type="entry name" value="HAMP"/>
    <property type="match status" value="1"/>
</dbReference>
<evidence type="ECO:0000256" key="7">
    <source>
        <dbReference type="ARBA" id="ARBA00022692"/>
    </source>
</evidence>
<keyword evidence="12" id="KW-0902">Two-component regulatory system</keyword>
<evidence type="ECO:0000256" key="5">
    <source>
        <dbReference type="ARBA" id="ARBA00022553"/>
    </source>
</evidence>
<sequence>MLRGAAFFRSVQAKLIIVYMLLILIAMQLIGVYFVSAMKASLTNNFTNDLKEQAELLSVLAGQNWTGSGEAAEDKTASLRTLVDNFSSMSSGEIQVIDVSGRVLITSLSTHADLVNSKNTQTVVSRALQGIDDNEEYIVDEDNLRKKVVAKPVFSGGKIVGAIYIVASMQGLYDTMQRINSIFISGVLIALSLTAVLGVILAHTVTQPIKEMTKRATAVAEGRFHVRMPVFGKDEIGQLGEAFNHMTSRLQGVLSLNEEEKEKLSSILTNMSDGVIAADESGSVILVNRVASAMLGMREADIIGRSISELLDLPEEDGDLNAAGLRSIILGGSGGTPDSPGSPGGRDDLTIKATLSPIHRRESGTEIGVSGTIAVLQDVTEQERLDMLRREFVANVSHELRTPLTTIKSYTEALEDGALDDRAVAGRFVGVIQNETERMIRLVTDLLQLSRMDSKETALRRKKADLFELIEEVAERFAFPLRSKGIELRLNASPELGTVNVDRDQIDQVLDNVVSNAMKYTGEGGRVTLDAHRLEDGRRYAIVVSDTGIGIPKEEIGRIFERFYRVDKARSRGMGGTGLGLAIAREIVEAHGGEIAIESDLGQGTRVTFTIPAYAEGGGDK</sequence>
<dbReference type="NCBIfam" id="NF033092">
    <property type="entry name" value="HK_WalK"/>
    <property type="match status" value="1"/>
</dbReference>
<keyword evidence="10" id="KW-0067">ATP-binding</keyword>
<dbReference type="NCBIfam" id="TIGR00229">
    <property type="entry name" value="sensory_box"/>
    <property type="match status" value="1"/>
</dbReference>
<feature type="domain" description="HAMP" evidence="17">
    <location>
        <begin position="203"/>
        <end position="255"/>
    </location>
</feature>
<dbReference type="InterPro" id="IPR050351">
    <property type="entry name" value="BphY/WalK/GraS-like"/>
</dbReference>
<keyword evidence="5" id="KW-0597">Phosphoprotein</keyword>
<keyword evidence="19" id="KW-1185">Reference proteome</keyword>
<evidence type="ECO:0000313" key="18">
    <source>
        <dbReference type="EMBL" id="GGN95085.1"/>
    </source>
</evidence>
<keyword evidence="4" id="KW-1003">Cell membrane</keyword>
<evidence type="ECO:0000259" key="16">
    <source>
        <dbReference type="PROSITE" id="PS50112"/>
    </source>
</evidence>
<dbReference type="SMART" id="SM00091">
    <property type="entry name" value="PAS"/>
    <property type="match status" value="1"/>
</dbReference>
<dbReference type="PROSITE" id="PS50109">
    <property type="entry name" value="HIS_KIN"/>
    <property type="match status" value="1"/>
</dbReference>
<dbReference type="InterPro" id="IPR003660">
    <property type="entry name" value="HAMP_dom"/>
</dbReference>
<evidence type="ECO:0000256" key="11">
    <source>
        <dbReference type="ARBA" id="ARBA00022989"/>
    </source>
</evidence>
<dbReference type="InterPro" id="IPR036890">
    <property type="entry name" value="HATPase_C_sf"/>
</dbReference>
<dbReference type="CDD" id="cd00082">
    <property type="entry name" value="HisKA"/>
    <property type="match status" value="1"/>
</dbReference>
<feature type="domain" description="PAS" evidence="16">
    <location>
        <begin position="260"/>
        <end position="332"/>
    </location>
</feature>
<dbReference type="Gene3D" id="3.30.565.10">
    <property type="entry name" value="Histidine kinase-like ATPase, C-terminal domain"/>
    <property type="match status" value="1"/>
</dbReference>